<accession>A0A1H9DNJ9</accession>
<gene>
    <name evidence="2" type="ORF">SAMN05421756_102600</name>
</gene>
<evidence type="ECO:0000256" key="1">
    <source>
        <dbReference type="SAM" id="Phobius"/>
    </source>
</evidence>
<keyword evidence="1" id="KW-0472">Membrane</keyword>
<reference evidence="3" key="1">
    <citation type="submission" date="2016-10" db="EMBL/GenBank/DDBJ databases">
        <authorList>
            <person name="Varghese N."/>
            <person name="Submissions S."/>
        </authorList>
    </citation>
    <scope>NUCLEOTIDE SEQUENCE [LARGE SCALE GENOMIC DNA]</scope>
    <source>
        <strain evidence="3">CGMCC 4.6856</strain>
    </source>
</reference>
<proteinExistence type="predicted"/>
<keyword evidence="1" id="KW-1133">Transmembrane helix</keyword>
<organism evidence="2 3">
    <name type="scientific">Microlunatus flavus</name>
    <dbReference type="NCBI Taxonomy" id="1036181"/>
    <lineage>
        <taxon>Bacteria</taxon>
        <taxon>Bacillati</taxon>
        <taxon>Actinomycetota</taxon>
        <taxon>Actinomycetes</taxon>
        <taxon>Propionibacteriales</taxon>
        <taxon>Propionibacteriaceae</taxon>
        <taxon>Microlunatus</taxon>
    </lineage>
</organism>
<feature type="transmembrane region" description="Helical" evidence="1">
    <location>
        <begin position="20"/>
        <end position="40"/>
    </location>
</feature>
<dbReference type="EMBL" id="FOFA01000002">
    <property type="protein sequence ID" value="SEQ14979.1"/>
    <property type="molecule type" value="Genomic_DNA"/>
</dbReference>
<dbReference type="AlphaFoldDB" id="A0A1H9DNJ9"/>
<evidence type="ECO:0000313" key="2">
    <source>
        <dbReference type="EMBL" id="SEQ14979.1"/>
    </source>
</evidence>
<dbReference type="RefSeq" id="WP_091178428.1">
    <property type="nucleotide sequence ID" value="NZ_FOFA01000002.1"/>
</dbReference>
<name>A0A1H9DNJ9_9ACTN</name>
<sequence>MAFDWKRLESDERQRYDRLAVVLGAVFTVLGAVGIVVSVLTGRPGGATGSVVWLLIGVAVLVAGLRARRP</sequence>
<feature type="transmembrane region" description="Helical" evidence="1">
    <location>
        <begin position="46"/>
        <end position="65"/>
    </location>
</feature>
<keyword evidence="1" id="KW-0812">Transmembrane</keyword>
<keyword evidence="3" id="KW-1185">Reference proteome</keyword>
<protein>
    <submittedName>
        <fullName evidence="2">Uncharacterized protein</fullName>
    </submittedName>
</protein>
<evidence type="ECO:0000313" key="3">
    <source>
        <dbReference type="Proteomes" id="UP000198504"/>
    </source>
</evidence>
<dbReference type="Proteomes" id="UP000198504">
    <property type="component" value="Unassembled WGS sequence"/>
</dbReference>